<dbReference type="Pfam" id="PF25917">
    <property type="entry name" value="BSH_RND"/>
    <property type="match status" value="1"/>
</dbReference>
<dbReference type="GO" id="GO:1990281">
    <property type="term" value="C:efflux pump complex"/>
    <property type="evidence" value="ECO:0007669"/>
    <property type="project" value="TreeGrafter"/>
</dbReference>
<dbReference type="RefSeq" id="WP_156641067.1">
    <property type="nucleotide sequence ID" value="NZ_WOXT01000001.1"/>
</dbReference>
<dbReference type="EMBL" id="WOXT01000001">
    <property type="protein sequence ID" value="MUV13839.1"/>
    <property type="molecule type" value="Genomic_DNA"/>
</dbReference>
<feature type="domain" description="YknX-like beta-barrel" evidence="7">
    <location>
        <begin position="238"/>
        <end position="312"/>
    </location>
</feature>
<dbReference type="Gene3D" id="2.40.50.100">
    <property type="match status" value="1"/>
</dbReference>
<keyword evidence="9" id="KW-1185">Reference proteome</keyword>
<dbReference type="GO" id="GO:0015562">
    <property type="term" value="F:efflux transmembrane transporter activity"/>
    <property type="evidence" value="ECO:0007669"/>
    <property type="project" value="TreeGrafter"/>
</dbReference>
<name>A0A7C9LIE1_9GAMM</name>
<protein>
    <submittedName>
        <fullName evidence="8">Efflux RND transporter periplasmic adaptor subunit</fullName>
    </submittedName>
</protein>
<sequence>MAASRSAPARKKRFAPPPRSVAVVLALVALVGAGWWWSQRKAEAAEGAFRTAAVERGDIRVAISATGTLSAISTVDVGSQISGQVTAVLVDFNDRVKKDQVIARIDPSTYQAQIAQGAAQVASARANLETARAALANAEADYTRKADLSKGQLIARSDLDLAKAARDQARAQVAAAQAQITQQQASTQTSQLNLDRTVIRSPVDGVVLTRTIEPGQTVAASLQAPVLFQIAEDLSKMEIVLQIDEADIGQVKAGQGVNFTVDAFPDRSFRGQVQQVRLSATNTNNVITYPVVVSVDNRDEVLLPGMTANAEIEVSRRDGVLKLPNAALRFKPADDAASGGAPTQPRGALAGELPKVAASLQLNASQQSAFDDAHKQIRERMAARQAPATTQQGGGSALFGRGPGGGPSSGGNNNSGGASGAVRQRMLERFSQQFAAFRATLDEKQRAQWDAGIAGLVSARRAPIYKLVDGKPQMATVRIGVSDGSNTEVSGDIAAGDAVIVGAERASQKAAQ</sequence>
<gene>
    <name evidence="8" type="ORF">GN331_06400</name>
</gene>
<dbReference type="InterPro" id="IPR030190">
    <property type="entry name" value="MacA_alpha-hairpin_sf"/>
</dbReference>
<feature type="domain" description="Multidrug resistance protein MdtA-like alpha-helical hairpin" evidence="5">
    <location>
        <begin position="121"/>
        <end position="197"/>
    </location>
</feature>
<feature type="compositionally biased region" description="Gly residues" evidence="4">
    <location>
        <begin position="392"/>
        <end position="419"/>
    </location>
</feature>
<proteinExistence type="inferred from homology"/>
<feature type="domain" description="Multidrug resistance protein MdtA-like barrel-sandwich hybrid" evidence="6">
    <location>
        <begin position="74"/>
        <end position="226"/>
    </location>
</feature>
<dbReference type="InterPro" id="IPR058624">
    <property type="entry name" value="MdtA-like_HH"/>
</dbReference>
<evidence type="ECO:0000313" key="9">
    <source>
        <dbReference type="Proteomes" id="UP000479692"/>
    </source>
</evidence>
<dbReference type="AlphaFoldDB" id="A0A7C9LIE1"/>
<evidence type="ECO:0000259" key="6">
    <source>
        <dbReference type="Pfam" id="PF25917"/>
    </source>
</evidence>
<dbReference type="InterPro" id="IPR058636">
    <property type="entry name" value="Beta-barrel_YknX"/>
</dbReference>
<feature type="region of interest" description="Disordered" evidence="4">
    <location>
        <begin position="382"/>
        <end position="420"/>
    </location>
</feature>
<accession>A0A7C9LIE1</accession>
<dbReference type="FunFam" id="2.40.30.170:FF:000010">
    <property type="entry name" value="Efflux RND transporter periplasmic adaptor subunit"/>
    <property type="match status" value="1"/>
</dbReference>
<evidence type="ECO:0000256" key="2">
    <source>
        <dbReference type="ARBA" id="ARBA00023054"/>
    </source>
</evidence>
<organism evidence="8 9">
    <name type="scientific">Noviluteimonas gilva</name>
    <dbReference type="NCBI Taxonomy" id="2682097"/>
    <lineage>
        <taxon>Bacteria</taxon>
        <taxon>Pseudomonadati</taxon>
        <taxon>Pseudomonadota</taxon>
        <taxon>Gammaproteobacteria</taxon>
        <taxon>Lysobacterales</taxon>
        <taxon>Lysobacteraceae</taxon>
        <taxon>Noviluteimonas</taxon>
    </lineage>
</organism>
<evidence type="ECO:0000259" key="7">
    <source>
        <dbReference type="Pfam" id="PF25990"/>
    </source>
</evidence>
<evidence type="ECO:0000256" key="3">
    <source>
        <dbReference type="SAM" id="Coils"/>
    </source>
</evidence>
<dbReference type="Pfam" id="PF25876">
    <property type="entry name" value="HH_MFP_RND"/>
    <property type="match status" value="1"/>
</dbReference>
<evidence type="ECO:0000259" key="5">
    <source>
        <dbReference type="Pfam" id="PF25876"/>
    </source>
</evidence>
<dbReference type="GO" id="GO:1990961">
    <property type="term" value="P:xenobiotic detoxification by transmembrane export across the plasma membrane"/>
    <property type="evidence" value="ECO:0007669"/>
    <property type="project" value="InterPro"/>
</dbReference>
<comment type="caution">
    <text evidence="8">The sequence shown here is derived from an EMBL/GenBank/DDBJ whole genome shotgun (WGS) entry which is preliminary data.</text>
</comment>
<dbReference type="PANTHER" id="PTHR30469:SF33">
    <property type="entry name" value="SLR1207 PROTEIN"/>
    <property type="match status" value="1"/>
</dbReference>
<dbReference type="InterPro" id="IPR006143">
    <property type="entry name" value="RND_pump_MFP"/>
</dbReference>
<dbReference type="Pfam" id="PF25990">
    <property type="entry name" value="Beta-barrel_YknX"/>
    <property type="match status" value="1"/>
</dbReference>
<dbReference type="GO" id="GO:0019898">
    <property type="term" value="C:extrinsic component of membrane"/>
    <property type="evidence" value="ECO:0007669"/>
    <property type="project" value="InterPro"/>
</dbReference>
<dbReference type="Proteomes" id="UP000479692">
    <property type="component" value="Unassembled WGS sequence"/>
</dbReference>
<dbReference type="GO" id="GO:1990195">
    <property type="term" value="C:macrolide transmembrane transporter complex"/>
    <property type="evidence" value="ECO:0007669"/>
    <property type="project" value="InterPro"/>
</dbReference>
<feature type="coiled-coil region" evidence="3">
    <location>
        <begin position="121"/>
        <end position="186"/>
    </location>
</feature>
<keyword evidence="2 3" id="KW-0175">Coiled coil</keyword>
<dbReference type="NCBIfam" id="TIGR01730">
    <property type="entry name" value="RND_mfp"/>
    <property type="match status" value="1"/>
</dbReference>
<evidence type="ECO:0000313" key="8">
    <source>
        <dbReference type="EMBL" id="MUV13839.1"/>
    </source>
</evidence>
<dbReference type="SUPFAM" id="SSF111369">
    <property type="entry name" value="HlyD-like secretion proteins"/>
    <property type="match status" value="1"/>
</dbReference>
<evidence type="ECO:0000256" key="1">
    <source>
        <dbReference type="ARBA" id="ARBA00009477"/>
    </source>
</evidence>
<dbReference type="Gene3D" id="2.40.30.170">
    <property type="match status" value="1"/>
</dbReference>
<dbReference type="GO" id="GO:0030313">
    <property type="term" value="C:cell envelope"/>
    <property type="evidence" value="ECO:0007669"/>
    <property type="project" value="UniProtKB-SubCell"/>
</dbReference>
<comment type="similarity">
    <text evidence="1">Belongs to the membrane fusion protein (MFP) (TC 8.A.1) family.</text>
</comment>
<evidence type="ECO:0000256" key="4">
    <source>
        <dbReference type="SAM" id="MobiDB-lite"/>
    </source>
</evidence>
<reference evidence="8 9" key="1">
    <citation type="submission" date="2019-12" db="EMBL/GenBank/DDBJ databases">
        <authorList>
            <person name="Xu J."/>
        </authorList>
    </citation>
    <scope>NUCLEOTIDE SEQUENCE [LARGE SCALE GENOMIC DNA]</scope>
    <source>
        <strain evidence="8 9">HX-5-24</strain>
    </source>
</reference>
<dbReference type="InterPro" id="IPR058625">
    <property type="entry name" value="MdtA-like_BSH"/>
</dbReference>
<dbReference type="Gene3D" id="6.10.140.1990">
    <property type="match status" value="1"/>
</dbReference>
<dbReference type="PANTHER" id="PTHR30469">
    <property type="entry name" value="MULTIDRUG RESISTANCE PROTEIN MDTA"/>
    <property type="match status" value="1"/>
</dbReference>